<dbReference type="AlphaFoldDB" id="A0A1H0UZ91"/>
<dbReference type="GO" id="GO:0016791">
    <property type="term" value="F:phosphatase activity"/>
    <property type="evidence" value="ECO:0007669"/>
    <property type="project" value="TreeGrafter"/>
</dbReference>
<organism evidence="1 2">
    <name type="scientific">Clostridium gasigenes</name>
    <dbReference type="NCBI Taxonomy" id="94869"/>
    <lineage>
        <taxon>Bacteria</taxon>
        <taxon>Bacillati</taxon>
        <taxon>Bacillota</taxon>
        <taxon>Clostridia</taxon>
        <taxon>Eubacteriales</taxon>
        <taxon>Clostridiaceae</taxon>
        <taxon>Clostridium</taxon>
    </lineage>
</organism>
<dbReference type="PROSITE" id="PS01229">
    <property type="entry name" value="COF_2"/>
    <property type="match status" value="1"/>
</dbReference>
<reference evidence="1 2" key="1">
    <citation type="submission" date="2016-10" db="EMBL/GenBank/DDBJ databases">
        <authorList>
            <person name="de Groot N.N."/>
        </authorList>
    </citation>
    <scope>NUCLEOTIDE SEQUENCE [LARGE SCALE GENOMIC DNA]</scope>
    <source>
        <strain evidence="1 2">DSM 12272</strain>
    </source>
</reference>
<dbReference type="Gene3D" id="3.40.50.1000">
    <property type="entry name" value="HAD superfamily/HAD-like"/>
    <property type="match status" value="1"/>
</dbReference>
<protein>
    <recommendedName>
        <fullName evidence="3">Haloacid dehalogenase-like hydrolase</fullName>
    </recommendedName>
</protein>
<dbReference type="EMBL" id="FNJM01000013">
    <property type="protein sequence ID" value="SDP71582.1"/>
    <property type="molecule type" value="Genomic_DNA"/>
</dbReference>
<sequence length="280" mass="31369">MKYKMVCIDMDGTLLGKGRNISEKSKGIIKKAHEKGVEIVVTTGRIYNNAAYFSHILGVKSPVIAANGAIVRENNNNIIYEEYIPTVDCLEIIKVLDKNKISFQFYTTDTIYCSNLISKMATELFMTKQIGYEMLKIKYIMVDKIEKWEDIFKNNEGKMTKCIAISPKARKIESVKKALKKVKNITIYGSGKRSIEINYKEVSKGNAVKVLGEYYGISSDEIMCIGDNENDISMIKYAGLGVAMGNAIEEVKAVADFVTETNKEEGVALAIQKFIIDEES</sequence>
<dbReference type="SUPFAM" id="SSF56784">
    <property type="entry name" value="HAD-like"/>
    <property type="match status" value="1"/>
</dbReference>
<dbReference type="SFLD" id="SFLDS00003">
    <property type="entry name" value="Haloacid_Dehalogenase"/>
    <property type="match status" value="1"/>
</dbReference>
<evidence type="ECO:0000313" key="1">
    <source>
        <dbReference type="EMBL" id="SDP71582.1"/>
    </source>
</evidence>
<dbReference type="RefSeq" id="WP_089971975.1">
    <property type="nucleotide sequence ID" value="NZ_FNJM01000013.1"/>
</dbReference>
<dbReference type="STRING" id="94869.SAMN04488529_11363"/>
<keyword evidence="2" id="KW-1185">Reference proteome</keyword>
<dbReference type="PANTHER" id="PTHR10000">
    <property type="entry name" value="PHOSPHOSERINE PHOSPHATASE"/>
    <property type="match status" value="1"/>
</dbReference>
<dbReference type="GO" id="GO:0005829">
    <property type="term" value="C:cytosol"/>
    <property type="evidence" value="ECO:0007669"/>
    <property type="project" value="TreeGrafter"/>
</dbReference>
<dbReference type="NCBIfam" id="TIGR00099">
    <property type="entry name" value="Cof-subfamily"/>
    <property type="match status" value="1"/>
</dbReference>
<gene>
    <name evidence="1" type="ORF">SAMN04488529_11363</name>
</gene>
<dbReference type="InterPro" id="IPR023214">
    <property type="entry name" value="HAD_sf"/>
</dbReference>
<evidence type="ECO:0008006" key="3">
    <source>
        <dbReference type="Google" id="ProtNLM"/>
    </source>
</evidence>
<dbReference type="OrthoDB" id="9781413at2"/>
<dbReference type="CDD" id="cd07516">
    <property type="entry name" value="HAD_Pase"/>
    <property type="match status" value="1"/>
</dbReference>
<accession>A0A1H0UZ91</accession>
<dbReference type="Gene3D" id="3.30.1240.10">
    <property type="match status" value="1"/>
</dbReference>
<dbReference type="GO" id="GO:0000287">
    <property type="term" value="F:magnesium ion binding"/>
    <property type="evidence" value="ECO:0007669"/>
    <property type="project" value="TreeGrafter"/>
</dbReference>
<dbReference type="Pfam" id="PF08282">
    <property type="entry name" value="Hydrolase_3"/>
    <property type="match status" value="1"/>
</dbReference>
<name>A0A1H0UZ91_9CLOT</name>
<dbReference type="PANTHER" id="PTHR10000:SF8">
    <property type="entry name" value="HAD SUPERFAMILY HYDROLASE-LIKE, TYPE 3"/>
    <property type="match status" value="1"/>
</dbReference>
<evidence type="ECO:0000313" key="2">
    <source>
        <dbReference type="Proteomes" id="UP000198597"/>
    </source>
</evidence>
<dbReference type="SFLD" id="SFLDG01140">
    <property type="entry name" value="C2.B:_Phosphomannomutase_and_P"/>
    <property type="match status" value="1"/>
</dbReference>
<dbReference type="NCBIfam" id="TIGR01484">
    <property type="entry name" value="HAD-SF-IIB"/>
    <property type="match status" value="1"/>
</dbReference>
<dbReference type="InterPro" id="IPR006379">
    <property type="entry name" value="HAD-SF_hydro_IIB"/>
</dbReference>
<proteinExistence type="predicted"/>
<dbReference type="InterPro" id="IPR036412">
    <property type="entry name" value="HAD-like_sf"/>
</dbReference>
<dbReference type="SFLD" id="SFLDG01144">
    <property type="entry name" value="C2.B.4:_PGP_Like"/>
    <property type="match status" value="1"/>
</dbReference>
<dbReference type="InterPro" id="IPR000150">
    <property type="entry name" value="Cof"/>
</dbReference>
<dbReference type="Proteomes" id="UP000198597">
    <property type="component" value="Unassembled WGS sequence"/>
</dbReference>